<comment type="catalytic activity">
    <reaction evidence="3">
        <text>2 GTP = 3',3'-c-di-GMP + 2 diphosphate</text>
        <dbReference type="Rhea" id="RHEA:24898"/>
        <dbReference type="ChEBI" id="CHEBI:33019"/>
        <dbReference type="ChEBI" id="CHEBI:37565"/>
        <dbReference type="ChEBI" id="CHEBI:58805"/>
        <dbReference type="EC" id="2.7.7.65"/>
    </reaction>
</comment>
<dbReference type="GO" id="GO:1902201">
    <property type="term" value="P:negative regulation of bacterial-type flagellum-dependent cell motility"/>
    <property type="evidence" value="ECO:0007669"/>
    <property type="project" value="TreeGrafter"/>
</dbReference>
<dbReference type="CDD" id="cd01949">
    <property type="entry name" value="GGDEF"/>
    <property type="match status" value="1"/>
</dbReference>
<dbReference type="InterPro" id="IPR043128">
    <property type="entry name" value="Rev_trsase/Diguanyl_cyclase"/>
</dbReference>
<dbReference type="FunFam" id="3.30.70.270:FF:000001">
    <property type="entry name" value="Diguanylate cyclase domain protein"/>
    <property type="match status" value="1"/>
</dbReference>
<dbReference type="SUPFAM" id="SSF55073">
    <property type="entry name" value="Nucleotide cyclase"/>
    <property type="match status" value="1"/>
</dbReference>
<feature type="transmembrane region" description="Helical" evidence="4">
    <location>
        <begin position="187"/>
        <end position="203"/>
    </location>
</feature>
<feature type="transmembrane region" description="Helical" evidence="4">
    <location>
        <begin position="75"/>
        <end position="94"/>
    </location>
</feature>
<dbReference type="GO" id="GO:0052621">
    <property type="term" value="F:diguanylate cyclase activity"/>
    <property type="evidence" value="ECO:0007669"/>
    <property type="project" value="UniProtKB-EC"/>
</dbReference>
<keyword evidence="7" id="KW-1185">Reference proteome</keyword>
<dbReference type="InterPro" id="IPR050469">
    <property type="entry name" value="Diguanylate_Cyclase"/>
</dbReference>
<comment type="caution">
    <text evidence="6">The sequence shown here is derived from an EMBL/GenBank/DDBJ whole genome shotgun (WGS) entry which is preliminary data.</text>
</comment>
<keyword evidence="4" id="KW-0472">Membrane</keyword>
<dbReference type="NCBIfam" id="TIGR00254">
    <property type="entry name" value="GGDEF"/>
    <property type="match status" value="1"/>
</dbReference>
<dbReference type="PANTHER" id="PTHR45138">
    <property type="entry name" value="REGULATORY COMPONENTS OF SENSORY TRANSDUCTION SYSTEM"/>
    <property type="match status" value="1"/>
</dbReference>
<dbReference type="PANTHER" id="PTHR45138:SF9">
    <property type="entry name" value="DIGUANYLATE CYCLASE DGCM-RELATED"/>
    <property type="match status" value="1"/>
</dbReference>
<name>A0A5C5U5F6_9GAMM</name>
<protein>
    <recommendedName>
        <fullName evidence="2">diguanylate cyclase</fullName>
        <ecNumber evidence="2">2.7.7.65</ecNumber>
    </recommendedName>
</protein>
<dbReference type="GO" id="GO:0005886">
    <property type="term" value="C:plasma membrane"/>
    <property type="evidence" value="ECO:0007669"/>
    <property type="project" value="TreeGrafter"/>
</dbReference>
<evidence type="ECO:0000256" key="2">
    <source>
        <dbReference type="ARBA" id="ARBA00012528"/>
    </source>
</evidence>
<keyword evidence="4" id="KW-0812">Transmembrane</keyword>
<accession>A0A5C5U5F6</accession>
<evidence type="ECO:0000259" key="5">
    <source>
        <dbReference type="PROSITE" id="PS50887"/>
    </source>
</evidence>
<dbReference type="EMBL" id="VOHK01000003">
    <property type="protein sequence ID" value="TWT21108.1"/>
    <property type="molecule type" value="Genomic_DNA"/>
</dbReference>
<keyword evidence="4" id="KW-1133">Transmembrane helix</keyword>
<gene>
    <name evidence="6" type="ORF">FQY83_07020</name>
</gene>
<dbReference type="InterPro" id="IPR029787">
    <property type="entry name" value="Nucleotide_cyclase"/>
</dbReference>
<feature type="transmembrane region" description="Helical" evidence="4">
    <location>
        <begin position="138"/>
        <end position="157"/>
    </location>
</feature>
<dbReference type="Proteomes" id="UP000319980">
    <property type="component" value="Unassembled WGS sequence"/>
</dbReference>
<dbReference type="SMART" id="SM00267">
    <property type="entry name" value="GGDEF"/>
    <property type="match status" value="1"/>
</dbReference>
<dbReference type="Gene3D" id="3.30.70.270">
    <property type="match status" value="1"/>
</dbReference>
<comment type="cofactor">
    <cofactor evidence="1">
        <name>Mg(2+)</name>
        <dbReference type="ChEBI" id="CHEBI:18420"/>
    </cofactor>
</comment>
<evidence type="ECO:0000256" key="1">
    <source>
        <dbReference type="ARBA" id="ARBA00001946"/>
    </source>
</evidence>
<organism evidence="6 7">
    <name type="scientific">Luteimonas marina</name>
    <dbReference type="NCBI Taxonomy" id="488485"/>
    <lineage>
        <taxon>Bacteria</taxon>
        <taxon>Pseudomonadati</taxon>
        <taxon>Pseudomonadota</taxon>
        <taxon>Gammaproteobacteria</taxon>
        <taxon>Lysobacterales</taxon>
        <taxon>Lysobacteraceae</taxon>
        <taxon>Luteimonas</taxon>
    </lineage>
</organism>
<feature type="transmembrane region" description="Helical" evidence="4">
    <location>
        <begin position="209"/>
        <end position="225"/>
    </location>
</feature>
<evidence type="ECO:0000256" key="4">
    <source>
        <dbReference type="SAM" id="Phobius"/>
    </source>
</evidence>
<sequence>MVAAVRIRLMGMHVPAGYAGRRPCKGEAATTSREARCVGGCRGMSSDDFIHQRAAQSGRNLLLQELRETCERARLGGFFYPVAALLAFSAAGIYAWRWQAATVVGTLLLLAGLRCLVRPSATPDVGEARRKLRRLWGIVLVTTALWGAFGAWTFAVLPEPAPLVALLFSGAFGMALAHTMCMRTTPSVLAILCVMVPSQLVLWDGVARWVAVMWAVYMLYMLMVLRRSHREYRTRLELEEDLRQQRDLFERQSRVDGLTGLANRREFGAALVRAVGSVAPGRAISLLIVDVDHFKHINDTLGHLAGDACLVALAQRLRAHFAEAGDVPVRLGGEEFGVVLEAGSAKAFDRAERFRDELAAQPMQVLDQAITVTVSIGCGQFDPARHDDADAFYGDVDAALYRAKQAGRNRTEHA</sequence>
<dbReference type="Pfam" id="PF00990">
    <property type="entry name" value="GGDEF"/>
    <property type="match status" value="1"/>
</dbReference>
<feature type="domain" description="GGDEF" evidence="5">
    <location>
        <begin position="282"/>
        <end position="414"/>
    </location>
</feature>
<feature type="transmembrane region" description="Helical" evidence="4">
    <location>
        <begin position="163"/>
        <end position="180"/>
    </location>
</feature>
<dbReference type="EC" id="2.7.7.65" evidence="2"/>
<evidence type="ECO:0000313" key="7">
    <source>
        <dbReference type="Proteomes" id="UP000319980"/>
    </source>
</evidence>
<dbReference type="PROSITE" id="PS50887">
    <property type="entry name" value="GGDEF"/>
    <property type="match status" value="1"/>
</dbReference>
<proteinExistence type="predicted"/>
<evidence type="ECO:0000256" key="3">
    <source>
        <dbReference type="ARBA" id="ARBA00034247"/>
    </source>
</evidence>
<dbReference type="InterPro" id="IPR000160">
    <property type="entry name" value="GGDEF_dom"/>
</dbReference>
<feature type="transmembrane region" description="Helical" evidence="4">
    <location>
        <begin position="100"/>
        <end position="117"/>
    </location>
</feature>
<dbReference type="AlphaFoldDB" id="A0A5C5U5F6"/>
<reference evidence="6 7" key="1">
    <citation type="journal article" date="2008" name="Int. J. Syst. Evol. Microbiol.">
        <title>Luteimonas marina sp. nov., isolated from seawater.</title>
        <authorList>
            <person name="Baik K.S."/>
            <person name="Park S.C."/>
            <person name="Kim M.S."/>
            <person name="Kim E.M."/>
            <person name="Park C."/>
            <person name="Chun J."/>
            <person name="Seong C.N."/>
        </authorList>
    </citation>
    <scope>NUCLEOTIDE SEQUENCE [LARGE SCALE GENOMIC DNA]</scope>
    <source>
        <strain evidence="6 7">FR1330</strain>
    </source>
</reference>
<evidence type="ECO:0000313" key="6">
    <source>
        <dbReference type="EMBL" id="TWT21108.1"/>
    </source>
</evidence>
<dbReference type="GO" id="GO:0043709">
    <property type="term" value="P:cell adhesion involved in single-species biofilm formation"/>
    <property type="evidence" value="ECO:0007669"/>
    <property type="project" value="TreeGrafter"/>
</dbReference>